<reference evidence="7 8" key="1">
    <citation type="submission" date="2011-11" db="EMBL/GenBank/DDBJ databases">
        <title>Complete sequence of Spirochaeta sp. grapes.</title>
        <authorList>
            <consortium name="US DOE Joint Genome Institute"/>
            <person name="Lucas S."/>
            <person name="Han J."/>
            <person name="Lapidus A."/>
            <person name="Cheng J.-F."/>
            <person name="Goodwin L."/>
            <person name="Pitluck S."/>
            <person name="Peters L."/>
            <person name="Ovchinnikova G."/>
            <person name="Munk A.C."/>
            <person name="Detter J.C."/>
            <person name="Han C."/>
            <person name="Tapia R."/>
            <person name="Land M."/>
            <person name="Hauser L."/>
            <person name="Kyrpides N."/>
            <person name="Ivanova N."/>
            <person name="Pagani I."/>
            <person name="Ritalahtilisa K."/>
            <person name="Loeffler F."/>
            <person name="Woyke T."/>
        </authorList>
    </citation>
    <scope>NUCLEOTIDE SEQUENCE [LARGE SCALE GENOMIC DNA]</scope>
    <source>
        <strain evidence="8">ATCC BAA-1885 / DSM 22778 / Grapes</strain>
    </source>
</reference>
<keyword evidence="2" id="KW-1003">Cell membrane</keyword>
<feature type="transmembrane region" description="Helical" evidence="6">
    <location>
        <begin position="185"/>
        <end position="212"/>
    </location>
</feature>
<keyword evidence="3 6" id="KW-0812">Transmembrane</keyword>
<evidence type="ECO:0000256" key="6">
    <source>
        <dbReference type="SAM" id="Phobius"/>
    </source>
</evidence>
<proteinExistence type="predicted"/>
<dbReference type="AlphaFoldDB" id="G8QX72"/>
<evidence type="ECO:0000256" key="5">
    <source>
        <dbReference type="ARBA" id="ARBA00023136"/>
    </source>
</evidence>
<accession>G8QX72</accession>
<dbReference type="GO" id="GO:0015171">
    <property type="term" value="F:amino acid transmembrane transporter activity"/>
    <property type="evidence" value="ECO:0007669"/>
    <property type="project" value="TreeGrafter"/>
</dbReference>
<feature type="transmembrane region" description="Helical" evidence="6">
    <location>
        <begin position="110"/>
        <end position="127"/>
    </location>
</feature>
<organism evidence="7 8">
    <name type="scientific">Sphaerochaeta pleomorpha (strain ATCC BAA-1885 / DSM 22778 / Grapes)</name>
    <dbReference type="NCBI Taxonomy" id="158190"/>
    <lineage>
        <taxon>Bacteria</taxon>
        <taxon>Pseudomonadati</taxon>
        <taxon>Spirochaetota</taxon>
        <taxon>Spirochaetia</taxon>
        <taxon>Spirochaetales</taxon>
        <taxon>Sphaerochaetaceae</taxon>
        <taxon>Sphaerochaeta</taxon>
    </lineage>
</organism>
<dbReference type="HOGENOM" id="CLU_087840_0_1_12"/>
<keyword evidence="4 6" id="KW-1133">Transmembrane helix</keyword>
<dbReference type="PANTHER" id="PTHR30086">
    <property type="entry name" value="ARGININE EXPORTER PROTEIN ARGO"/>
    <property type="match status" value="1"/>
</dbReference>
<dbReference type="GO" id="GO:0005886">
    <property type="term" value="C:plasma membrane"/>
    <property type="evidence" value="ECO:0007669"/>
    <property type="project" value="UniProtKB-SubCell"/>
</dbReference>
<dbReference type="RefSeq" id="WP_014271496.1">
    <property type="nucleotide sequence ID" value="NC_016633.1"/>
</dbReference>
<evidence type="ECO:0000256" key="1">
    <source>
        <dbReference type="ARBA" id="ARBA00004651"/>
    </source>
</evidence>
<dbReference type="OrthoDB" id="5638726at2"/>
<name>G8QX72_SPHPG</name>
<feature type="transmembrane region" description="Helical" evidence="6">
    <location>
        <begin position="147"/>
        <end position="173"/>
    </location>
</feature>
<dbReference type="InterPro" id="IPR001123">
    <property type="entry name" value="LeuE-type"/>
</dbReference>
<protein>
    <submittedName>
        <fullName evidence="7">Lysine efflux permease</fullName>
    </submittedName>
</protein>
<keyword evidence="8" id="KW-1185">Reference proteome</keyword>
<sequence length="213" mass="22968">MEIPFITGMTTGASLIVAIGAQNTFVLTQGIRKQHRFVVALICSLCDAFLISAGVAGLGSLIEQSPTLLRLAGGGGALFLFIYGLKCLFSALQAEQELGETESNPTSRRQVILTILAITLCNPNVYLDTVVLLGGISATFVGQGRYLFGAGAISMSFIWFFILSYGSGVLAPLFKKAITWRILNFLIFLVMWNIAFKLLAFSGIIDIIRAYLG</sequence>
<dbReference type="eggNOG" id="COG1279">
    <property type="taxonomic scope" value="Bacteria"/>
</dbReference>
<dbReference type="Proteomes" id="UP000005632">
    <property type="component" value="Chromosome"/>
</dbReference>
<dbReference type="PANTHER" id="PTHR30086:SF20">
    <property type="entry name" value="ARGININE EXPORTER PROTEIN ARGO-RELATED"/>
    <property type="match status" value="1"/>
</dbReference>
<evidence type="ECO:0000313" key="8">
    <source>
        <dbReference type="Proteomes" id="UP000005632"/>
    </source>
</evidence>
<keyword evidence="5 6" id="KW-0472">Membrane</keyword>
<feature type="transmembrane region" description="Helical" evidence="6">
    <location>
        <begin position="37"/>
        <end position="62"/>
    </location>
</feature>
<comment type="subcellular location">
    <subcellularLocation>
        <location evidence="1">Cell membrane</location>
        <topology evidence="1">Multi-pass membrane protein</topology>
    </subcellularLocation>
</comment>
<evidence type="ECO:0000256" key="2">
    <source>
        <dbReference type="ARBA" id="ARBA00022475"/>
    </source>
</evidence>
<dbReference type="Pfam" id="PF01810">
    <property type="entry name" value="LysE"/>
    <property type="match status" value="1"/>
</dbReference>
<evidence type="ECO:0000313" key="7">
    <source>
        <dbReference type="EMBL" id="AEV30657.1"/>
    </source>
</evidence>
<gene>
    <name evidence="7" type="ordered locus">SpiGrapes_2907</name>
</gene>
<evidence type="ECO:0000256" key="4">
    <source>
        <dbReference type="ARBA" id="ARBA00022989"/>
    </source>
</evidence>
<dbReference type="EMBL" id="CP003155">
    <property type="protein sequence ID" value="AEV30657.1"/>
    <property type="molecule type" value="Genomic_DNA"/>
</dbReference>
<feature type="transmembrane region" description="Helical" evidence="6">
    <location>
        <begin position="68"/>
        <end position="89"/>
    </location>
</feature>
<feature type="transmembrane region" description="Helical" evidence="6">
    <location>
        <begin position="6"/>
        <end position="25"/>
    </location>
</feature>
<evidence type="ECO:0000256" key="3">
    <source>
        <dbReference type="ARBA" id="ARBA00022692"/>
    </source>
</evidence>
<dbReference type="KEGG" id="sgp:SpiGrapes_2907"/>